<evidence type="ECO:0000313" key="2">
    <source>
        <dbReference type="Proteomes" id="UP000219546"/>
    </source>
</evidence>
<dbReference type="EMBL" id="OAOP01000001">
    <property type="protein sequence ID" value="SNX66955.1"/>
    <property type="molecule type" value="Genomic_DNA"/>
</dbReference>
<name>A0A285CHY5_9BACI</name>
<protein>
    <submittedName>
        <fullName evidence="1">Amino-acid N-acetyltransferase</fullName>
    </submittedName>
</protein>
<proteinExistence type="predicted"/>
<evidence type="ECO:0000313" key="1">
    <source>
        <dbReference type="EMBL" id="SNX66955.1"/>
    </source>
</evidence>
<dbReference type="OrthoDB" id="2678531at2"/>
<organism evidence="1 2">
    <name type="scientific">Bacillus oleivorans</name>
    <dbReference type="NCBI Taxonomy" id="1448271"/>
    <lineage>
        <taxon>Bacteria</taxon>
        <taxon>Bacillati</taxon>
        <taxon>Bacillota</taxon>
        <taxon>Bacilli</taxon>
        <taxon>Bacillales</taxon>
        <taxon>Bacillaceae</taxon>
        <taxon>Bacillus</taxon>
    </lineage>
</organism>
<gene>
    <name evidence="1" type="ORF">SAMN05877753_101269</name>
</gene>
<dbReference type="InterPro" id="IPR016181">
    <property type="entry name" value="Acyl_CoA_acyltransferase"/>
</dbReference>
<sequence>MGYKSRLATKEDVGFLKLFLENAELSTEGVDQLFEYFILLENDQKEWVACLGIEPLGTVGLMRSFVVLPKVEEEGIFLLFEKMLQLAQEKKVNQILLATNRMSSIPFLSALGFTAVEKEDLPNELSQSAHGKQLLQTQNVTFMRR</sequence>
<keyword evidence="2" id="KW-1185">Reference proteome</keyword>
<keyword evidence="1" id="KW-0808">Transferase</keyword>
<reference evidence="1 2" key="1">
    <citation type="submission" date="2017-08" db="EMBL/GenBank/DDBJ databases">
        <authorList>
            <person name="de Groot N.N."/>
        </authorList>
    </citation>
    <scope>NUCLEOTIDE SEQUENCE [LARGE SCALE GENOMIC DNA]</scope>
    <source>
        <strain evidence="1 2">JC228</strain>
    </source>
</reference>
<accession>A0A285CHY5</accession>
<dbReference type="Gene3D" id="3.40.630.30">
    <property type="match status" value="1"/>
</dbReference>
<dbReference type="Proteomes" id="UP000219546">
    <property type="component" value="Unassembled WGS sequence"/>
</dbReference>
<dbReference type="AlphaFoldDB" id="A0A285CHY5"/>
<dbReference type="RefSeq" id="WP_097156790.1">
    <property type="nucleotide sequence ID" value="NZ_JBEPMQ010000012.1"/>
</dbReference>
<dbReference type="GO" id="GO:0016740">
    <property type="term" value="F:transferase activity"/>
    <property type="evidence" value="ECO:0007669"/>
    <property type="project" value="UniProtKB-KW"/>
</dbReference>
<dbReference type="SUPFAM" id="SSF55729">
    <property type="entry name" value="Acyl-CoA N-acyltransferases (Nat)"/>
    <property type="match status" value="1"/>
</dbReference>